<dbReference type="Proteomes" id="UP000821853">
    <property type="component" value="Unassembled WGS sequence"/>
</dbReference>
<dbReference type="InterPro" id="IPR001898">
    <property type="entry name" value="SLC13A/DASS"/>
</dbReference>
<keyword evidence="5 6" id="KW-0472">Membrane</keyword>
<keyword evidence="8" id="KW-1185">Reference proteome</keyword>
<evidence type="ECO:0000256" key="6">
    <source>
        <dbReference type="SAM" id="Phobius"/>
    </source>
</evidence>
<reference evidence="7 8" key="1">
    <citation type="journal article" date="2020" name="Cell">
        <title>Large-Scale Comparative Analyses of Tick Genomes Elucidate Their Genetic Diversity and Vector Capacities.</title>
        <authorList>
            <consortium name="Tick Genome and Microbiome Consortium (TIGMIC)"/>
            <person name="Jia N."/>
            <person name="Wang J."/>
            <person name="Shi W."/>
            <person name="Du L."/>
            <person name="Sun Y."/>
            <person name="Zhan W."/>
            <person name="Jiang J.F."/>
            <person name="Wang Q."/>
            <person name="Zhang B."/>
            <person name="Ji P."/>
            <person name="Bell-Sakyi L."/>
            <person name="Cui X.M."/>
            <person name="Yuan T.T."/>
            <person name="Jiang B.G."/>
            <person name="Yang W.F."/>
            <person name="Lam T.T."/>
            <person name="Chang Q.C."/>
            <person name="Ding S.J."/>
            <person name="Wang X.J."/>
            <person name="Zhu J.G."/>
            <person name="Ruan X.D."/>
            <person name="Zhao L."/>
            <person name="Wei J.T."/>
            <person name="Ye R.Z."/>
            <person name="Que T.C."/>
            <person name="Du C.H."/>
            <person name="Zhou Y.H."/>
            <person name="Cheng J.X."/>
            <person name="Dai P.F."/>
            <person name="Guo W.B."/>
            <person name="Han X.H."/>
            <person name="Huang E.J."/>
            <person name="Li L.F."/>
            <person name="Wei W."/>
            <person name="Gao Y.C."/>
            <person name="Liu J.Z."/>
            <person name="Shao H.Z."/>
            <person name="Wang X."/>
            <person name="Wang C.C."/>
            <person name="Yang T.C."/>
            <person name="Huo Q.B."/>
            <person name="Li W."/>
            <person name="Chen H.Y."/>
            <person name="Chen S.E."/>
            <person name="Zhou L.G."/>
            <person name="Ni X.B."/>
            <person name="Tian J.H."/>
            <person name="Sheng Y."/>
            <person name="Liu T."/>
            <person name="Pan Y.S."/>
            <person name="Xia L.Y."/>
            <person name="Li J."/>
            <person name="Zhao F."/>
            <person name="Cao W.C."/>
        </authorList>
    </citation>
    <scope>NUCLEOTIDE SEQUENCE [LARGE SCALE GENOMIC DNA]</scope>
    <source>
        <strain evidence="7">HaeL-2018</strain>
    </source>
</reference>
<feature type="transmembrane region" description="Helical" evidence="6">
    <location>
        <begin position="67"/>
        <end position="87"/>
    </location>
</feature>
<dbReference type="AlphaFoldDB" id="A0A9J6GDZ2"/>
<gene>
    <name evidence="7" type="ORF">HPB48_005857</name>
</gene>
<dbReference type="PANTHER" id="PTHR10283">
    <property type="entry name" value="SOLUTE CARRIER FAMILY 13 MEMBER"/>
    <property type="match status" value="1"/>
</dbReference>
<accession>A0A9J6GDZ2</accession>
<evidence type="ECO:0000256" key="4">
    <source>
        <dbReference type="ARBA" id="ARBA00022989"/>
    </source>
</evidence>
<evidence type="ECO:0000256" key="3">
    <source>
        <dbReference type="ARBA" id="ARBA00022692"/>
    </source>
</evidence>
<dbReference type="OMA" id="KEVAPLY"/>
<dbReference type="Pfam" id="PF00939">
    <property type="entry name" value="Na_sulph_symp"/>
    <property type="match status" value="1"/>
</dbReference>
<keyword evidence="3 6" id="KW-0812">Transmembrane</keyword>
<dbReference type="EMBL" id="JABSTR010000008">
    <property type="protein sequence ID" value="KAH9376646.1"/>
    <property type="molecule type" value="Genomic_DNA"/>
</dbReference>
<comment type="subcellular location">
    <subcellularLocation>
        <location evidence="1">Membrane</location>
        <topology evidence="1">Multi-pass membrane protein</topology>
    </subcellularLocation>
</comment>
<dbReference type="OrthoDB" id="6538048at2759"/>
<evidence type="ECO:0000256" key="5">
    <source>
        <dbReference type="ARBA" id="ARBA00023136"/>
    </source>
</evidence>
<evidence type="ECO:0000256" key="2">
    <source>
        <dbReference type="ARBA" id="ARBA00006772"/>
    </source>
</evidence>
<dbReference type="GO" id="GO:0015137">
    <property type="term" value="F:citrate transmembrane transporter activity"/>
    <property type="evidence" value="ECO:0007669"/>
    <property type="project" value="TreeGrafter"/>
</dbReference>
<sequence>MGALSCTGPSSGAEKFWACNQHRCHKRAHLFVPASSYFPFYGALCVTESRCAYVVCLMSTFWMTNAVPLPVTALLPVVLFPLLGVLATDEACYPYLQETNMLFIGSLIMAMAIEHCNVHKRIALRVMLCVGTNPRWWVR</sequence>
<protein>
    <submittedName>
        <fullName evidence="7">Uncharacterized protein</fullName>
    </submittedName>
</protein>
<keyword evidence="4 6" id="KW-1133">Transmembrane helix</keyword>
<name>A0A9J6GDZ2_HAELO</name>
<dbReference type="GO" id="GO:0005886">
    <property type="term" value="C:plasma membrane"/>
    <property type="evidence" value="ECO:0007669"/>
    <property type="project" value="TreeGrafter"/>
</dbReference>
<dbReference type="VEuPathDB" id="VectorBase:HLOH_044006"/>
<dbReference type="GO" id="GO:0015141">
    <property type="term" value="F:succinate transmembrane transporter activity"/>
    <property type="evidence" value="ECO:0007669"/>
    <property type="project" value="TreeGrafter"/>
</dbReference>
<feature type="transmembrane region" description="Helical" evidence="6">
    <location>
        <begin position="99"/>
        <end position="118"/>
    </location>
</feature>
<evidence type="ECO:0000313" key="7">
    <source>
        <dbReference type="EMBL" id="KAH9376646.1"/>
    </source>
</evidence>
<comment type="caution">
    <text evidence="7">The sequence shown here is derived from an EMBL/GenBank/DDBJ whole genome shotgun (WGS) entry which is preliminary data.</text>
</comment>
<evidence type="ECO:0000313" key="8">
    <source>
        <dbReference type="Proteomes" id="UP000821853"/>
    </source>
</evidence>
<dbReference type="PANTHER" id="PTHR10283:SF82">
    <property type="entry name" value="SOLUTE CARRIER FAMILY 13 MEMBER 2"/>
    <property type="match status" value="1"/>
</dbReference>
<evidence type="ECO:0000256" key="1">
    <source>
        <dbReference type="ARBA" id="ARBA00004141"/>
    </source>
</evidence>
<proteinExistence type="inferred from homology"/>
<organism evidence="7 8">
    <name type="scientific">Haemaphysalis longicornis</name>
    <name type="common">Bush tick</name>
    <dbReference type="NCBI Taxonomy" id="44386"/>
    <lineage>
        <taxon>Eukaryota</taxon>
        <taxon>Metazoa</taxon>
        <taxon>Ecdysozoa</taxon>
        <taxon>Arthropoda</taxon>
        <taxon>Chelicerata</taxon>
        <taxon>Arachnida</taxon>
        <taxon>Acari</taxon>
        <taxon>Parasitiformes</taxon>
        <taxon>Ixodida</taxon>
        <taxon>Ixodoidea</taxon>
        <taxon>Ixodidae</taxon>
        <taxon>Haemaphysalinae</taxon>
        <taxon>Haemaphysalis</taxon>
    </lineage>
</organism>
<comment type="similarity">
    <text evidence="2">Belongs to the SLC13A/DASS transporter (TC 2.A.47) family. NADC subfamily.</text>
</comment>